<keyword evidence="4 9" id="KW-0418">Kinase</keyword>
<name>A0A166SP44_9PEZI</name>
<evidence type="ECO:0000256" key="2">
    <source>
        <dbReference type="ARBA" id="ARBA00022679"/>
    </source>
</evidence>
<evidence type="ECO:0000256" key="1">
    <source>
        <dbReference type="ARBA" id="ARBA00022527"/>
    </source>
</evidence>
<dbReference type="InterPro" id="IPR000719">
    <property type="entry name" value="Prot_kinase_dom"/>
</dbReference>
<feature type="compositionally biased region" description="Polar residues" evidence="7">
    <location>
        <begin position="434"/>
        <end position="447"/>
    </location>
</feature>
<dbReference type="EMBL" id="LFIV01000080">
    <property type="protein sequence ID" value="KZL70991.1"/>
    <property type="molecule type" value="Genomic_DNA"/>
</dbReference>
<feature type="compositionally biased region" description="Basic and acidic residues" evidence="7">
    <location>
        <begin position="265"/>
        <end position="291"/>
    </location>
</feature>
<comment type="caution">
    <text evidence="9">The sequence shown here is derived from an EMBL/GenBank/DDBJ whole genome shotgun (WGS) entry which is preliminary data.</text>
</comment>
<evidence type="ECO:0000313" key="10">
    <source>
        <dbReference type="Proteomes" id="UP000076552"/>
    </source>
</evidence>
<feature type="compositionally biased region" description="Polar residues" evidence="7">
    <location>
        <begin position="106"/>
        <end position="124"/>
    </location>
</feature>
<sequence>LHTINNQVVTGFFTRLSCSEARPRKRRGLDRLLSAGQENRGLTVGRTKLIRMAAVPSLPVDIGGHRMSLRSRTPARQTPRQLSTSKLNQRESQPSPSETTRENAKPQPQAQLRTRVQRHSASYDSSDDEILVPMKLSALTEALLNDEQSEPGAEHAIPGERLPSPSAQPPPRVCARRSALAASTSSTSTDRGYLRESVWQREIRRNTKADSLQIPPAKPISPAASQGRGSSPAPRMRVVRLSSTPARGTLQNELRRSMPTSTQETRVESRKRSIERESHFQTRAEMDERQPNQEYAQTSINTPVSLERTTRVSVGSSGRRIRSAGSSAVISERFGADSDVITPAKPAIAERAYAADSVGSVSRGDNSGKREDPEFRSMTRSKRVISVSGSLLGGPARRGRRRQTEEDVEAYGEELLLTAQDPESQQDQDVEPAANNQTAVALSNSKPPISAALGSPFQRKRPINAAIGKRASLARLSDMHPQRTASNSELPHHEPVPLPEIPSVNAKEVQASAPANYRRTSTKVLNEEVSKPASPLGRETGSFAPQRAPTLERRALAVKSQNTQYLSASSLPPPKTSVVETSTTTQPIKKRQFLMRVNNRAYTRIDCIGRGGSGKVYRVATASGIVLALKRVSLLHMDEFTEKGLRGEIELLQRLRGVERVIQLIDYEMNREKQSLSVLMELGELDFNSLLKNRQSGAEAPTHNFDITFVRYYWKEMLECVQAIHARAVVHSDLKPANFVLVKGRLKLIDFGIANAIQTDVTTNVYRESMAGTVNYMSPESLMDSTQYAFTVIQNGHPYIPASGAPKVVKVGKPSDVWSLGCILYQMVYGIPPFGKMADPRSRIQAIVNWSHRIEIPTTTEDGSCVPVALLQTMRRCLSRDQTDRPTCETLLSEANNFLYPKEYDAAFSEPRDGQFLPMTEELLGRVIQSVRMRCKEGFPADDKALAAWTKAYWGGLAKAVGQPKPRS</sequence>
<dbReference type="Pfam" id="PF00069">
    <property type="entry name" value="Pkinase"/>
    <property type="match status" value="1"/>
</dbReference>
<evidence type="ECO:0000313" key="9">
    <source>
        <dbReference type="EMBL" id="KZL70991.1"/>
    </source>
</evidence>
<feature type="non-terminal residue" evidence="9">
    <location>
        <position position="1"/>
    </location>
</feature>
<dbReference type="GO" id="GO:0004674">
    <property type="term" value="F:protein serine/threonine kinase activity"/>
    <property type="evidence" value="ECO:0007669"/>
    <property type="project" value="UniProtKB-KW"/>
</dbReference>
<dbReference type="InterPro" id="IPR027084">
    <property type="entry name" value="Mps1_cat"/>
</dbReference>
<feature type="compositionally biased region" description="Polar residues" evidence="7">
    <location>
        <begin position="292"/>
        <end position="302"/>
    </location>
</feature>
<proteinExistence type="predicted"/>
<keyword evidence="10" id="KW-1185">Reference proteome</keyword>
<dbReference type="GO" id="GO:0098813">
    <property type="term" value="P:nuclear chromosome segregation"/>
    <property type="evidence" value="ECO:0007669"/>
    <property type="project" value="UniProtKB-ARBA"/>
</dbReference>
<gene>
    <name evidence="9" type="ORF">CT0861_10516</name>
</gene>
<dbReference type="Gene3D" id="3.30.200.20">
    <property type="entry name" value="Phosphorylase Kinase, domain 1"/>
    <property type="match status" value="1"/>
</dbReference>
<evidence type="ECO:0000256" key="7">
    <source>
        <dbReference type="SAM" id="MobiDB-lite"/>
    </source>
</evidence>
<protein>
    <submittedName>
        <fullName evidence="9">Serine threonine-protein kinase MPS1</fullName>
    </submittedName>
</protein>
<keyword evidence="5 6" id="KW-0067">ATP-binding</keyword>
<dbReference type="InterPro" id="IPR008271">
    <property type="entry name" value="Ser/Thr_kinase_AS"/>
</dbReference>
<evidence type="ECO:0000256" key="4">
    <source>
        <dbReference type="ARBA" id="ARBA00022777"/>
    </source>
</evidence>
<feature type="region of interest" description="Disordered" evidence="7">
    <location>
        <begin position="206"/>
        <end position="302"/>
    </location>
</feature>
<dbReference type="GO" id="GO:0005524">
    <property type="term" value="F:ATP binding"/>
    <property type="evidence" value="ECO:0007669"/>
    <property type="project" value="UniProtKB-UniRule"/>
</dbReference>
<dbReference type="InterPro" id="IPR017441">
    <property type="entry name" value="Protein_kinase_ATP_BS"/>
</dbReference>
<feature type="region of interest" description="Disordered" evidence="7">
    <location>
        <begin position="146"/>
        <end position="193"/>
    </location>
</feature>
<dbReference type="SUPFAM" id="SSF56112">
    <property type="entry name" value="Protein kinase-like (PK-like)"/>
    <property type="match status" value="1"/>
</dbReference>
<dbReference type="PANTHER" id="PTHR22974">
    <property type="entry name" value="MIXED LINEAGE PROTEIN KINASE"/>
    <property type="match status" value="1"/>
</dbReference>
<evidence type="ECO:0000259" key="8">
    <source>
        <dbReference type="PROSITE" id="PS50011"/>
    </source>
</evidence>
<feature type="region of interest" description="Disordered" evidence="7">
    <location>
        <begin position="422"/>
        <end position="500"/>
    </location>
</feature>
<dbReference type="FunFam" id="3.30.200.20:FF:000131">
    <property type="entry name" value="Dual specificity protein kinase TTK"/>
    <property type="match status" value="1"/>
</dbReference>
<dbReference type="Proteomes" id="UP000076552">
    <property type="component" value="Unassembled WGS sequence"/>
</dbReference>
<dbReference type="Gene3D" id="1.10.510.10">
    <property type="entry name" value="Transferase(Phosphotransferase) domain 1"/>
    <property type="match status" value="1"/>
</dbReference>
<feature type="compositionally biased region" description="Polar residues" evidence="7">
    <location>
        <begin position="241"/>
        <end position="264"/>
    </location>
</feature>
<dbReference type="PROSITE" id="PS00107">
    <property type="entry name" value="PROTEIN_KINASE_ATP"/>
    <property type="match status" value="1"/>
</dbReference>
<dbReference type="PROSITE" id="PS00108">
    <property type="entry name" value="PROTEIN_KINASE_ST"/>
    <property type="match status" value="1"/>
</dbReference>
<evidence type="ECO:0000256" key="3">
    <source>
        <dbReference type="ARBA" id="ARBA00022741"/>
    </source>
</evidence>
<reference evidence="9 10" key="1">
    <citation type="submission" date="2015-06" db="EMBL/GenBank/DDBJ databases">
        <title>Survival trade-offs in plant roots during colonization by closely related pathogenic and mutualistic fungi.</title>
        <authorList>
            <person name="Hacquard S."/>
            <person name="Kracher B."/>
            <person name="Hiruma K."/>
            <person name="Weinman A."/>
            <person name="Muench P."/>
            <person name="Garrido Oter R."/>
            <person name="Ver Loren van Themaat E."/>
            <person name="Dallerey J.-F."/>
            <person name="Damm U."/>
            <person name="Henrissat B."/>
            <person name="Lespinet O."/>
            <person name="Thon M."/>
            <person name="Kemen E."/>
            <person name="McHardy A.C."/>
            <person name="Schulze-Lefert P."/>
            <person name="O'Connell R.J."/>
        </authorList>
    </citation>
    <scope>NUCLEOTIDE SEQUENCE [LARGE SCALE GENOMIC DNA]</scope>
    <source>
        <strain evidence="9 10">0861</strain>
    </source>
</reference>
<dbReference type="InterPro" id="IPR011009">
    <property type="entry name" value="Kinase-like_dom_sf"/>
</dbReference>
<keyword evidence="1" id="KW-0723">Serine/threonine-protein kinase</keyword>
<feature type="region of interest" description="Disordered" evidence="7">
    <location>
        <begin position="354"/>
        <end position="407"/>
    </location>
</feature>
<dbReference type="SMART" id="SM00220">
    <property type="entry name" value="S_TKc"/>
    <property type="match status" value="1"/>
</dbReference>
<feature type="binding site" evidence="6">
    <location>
        <position position="630"/>
    </location>
    <ligand>
        <name>ATP</name>
        <dbReference type="ChEBI" id="CHEBI:30616"/>
    </ligand>
</feature>
<dbReference type="CDD" id="cd14131">
    <property type="entry name" value="PKc_Mps1"/>
    <property type="match status" value="1"/>
</dbReference>
<feature type="compositionally biased region" description="Polar residues" evidence="7">
    <location>
        <begin position="70"/>
        <end position="98"/>
    </location>
</feature>
<dbReference type="GO" id="GO:0007094">
    <property type="term" value="P:mitotic spindle assembly checkpoint signaling"/>
    <property type="evidence" value="ECO:0007669"/>
    <property type="project" value="TreeGrafter"/>
</dbReference>
<feature type="region of interest" description="Disordered" evidence="7">
    <location>
        <begin position="61"/>
        <end position="128"/>
    </location>
</feature>
<dbReference type="STRING" id="708197.A0A166SP44"/>
<evidence type="ECO:0000256" key="6">
    <source>
        <dbReference type="PROSITE-ProRule" id="PRU10141"/>
    </source>
</evidence>
<accession>A0A166SP44</accession>
<dbReference type="GO" id="GO:0005634">
    <property type="term" value="C:nucleus"/>
    <property type="evidence" value="ECO:0007669"/>
    <property type="project" value="TreeGrafter"/>
</dbReference>
<dbReference type="PANTHER" id="PTHR22974:SF21">
    <property type="entry name" value="DUAL SPECIFICITY PROTEIN KINASE TTK"/>
    <property type="match status" value="1"/>
</dbReference>
<dbReference type="GO" id="GO:0000776">
    <property type="term" value="C:kinetochore"/>
    <property type="evidence" value="ECO:0007669"/>
    <property type="project" value="TreeGrafter"/>
</dbReference>
<dbReference type="AlphaFoldDB" id="A0A166SP44"/>
<evidence type="ECO:0000256" key="5">
    <source>
        <dbReference type="ARBA" id="ARBA00022840"/>
    </source>
</evidence>
<dbReference type="GO" id="GO:0004712">
    <property type="term" value="F:protein serine/threonine/tyrosine kinase activity"/>
    <property type="evidence" value="ECO:0007669"/>
    <property type="project" value="TreeGrafter"/>
</dbReference>
<keyword evidence="3 6" id="KW-0547">Nucleotide-binding</keyword>
<feature type="compositionally biased region" description="Low complexity" evidence="7">
    <location>
        <begin position="178"/>
        <end position="189"/>
    </location>
</feature>
<feature type="region of interest" description="Disordered" evidence="7">
    <location>
        <begin position="564"/>
        <end position="584"/>
    </location>
</feature>
<organism evidence="9 10">
    <name type="scientific">Colletotrichum tofieldiae</name>
    <dbReference type="NCBI Taxonomy" id="708197"/>
    <lineage>
        <taxon>Eukaryota</taxon>
        <taxon>Fungi</taxon>
        <taxon>Dikarya</taxon>
        <taxon>Ascomycota</taxon>
        <taxon>Pezizomycotina</taxon>
        <taxon>Sordariomycetes</taxon>
        <taxon>Hypocreomycetidae</taxon>
        <taxon>Glomerellales</taxon>
        <taxon>Glomerellaceae</taxon>
        <taxon>Colletotrichum</taxon>
        <taxon>Colletotrichum spaethianum species complex</taxon>
    </lineage>
</organism>
<feature type="domain" description="Protein kinase" evidence="8">
    <location>
        <begin position="602"/>
        <end position="899"/>
    </location>
</feature>
<dbReference type="PROSITE" id="PS50011">
    <property type="entry name" value="PROTEIN_KINASE_DOM"/>
    <property type="match status" value="1"/>
</dbReference>
<keyword evidence="2" id="KW-0808">Transferase</keyword>
<dbReference type="GO" id="GO:0033316">
    <property type="term" value="P:meiotic spindle assembly checkpoint signaling"/>
    <property type="evidence" value="ECO:0007669"/>
    <property type="project" value="TreeGrafter"/>
</dbReference>
<feature type="compositionally biased region" description="Basic and acidic residues" evidence="7">
    <location>
        <begin position="366"/>
        <end position="377"/>
    </location>
</feature>
<dbReference type="GO" id="GO:0034501">
    <property type="term" value="P:protein localization to kinetochore"/>
    <property type="evidence" value="ECO:0007669"/>
    <property type="project" value="TreeGrafter"/>
</dbReference>